<dbReference type="KEGG" id="hch:HCH_03089"/>
<dbReference type="PRINTS" id="PR00035">
    <property type="entry name" value="HTHGNTR"/>
</dbReference>
<dbReference type="eggNOG" id="COG2188">
    <property type="taxonomic scope" value="Bacteria"/>
</dbReference>
<keyword evidence="6" id="KW-1185">Reference proteome</keyword>
<dbReference type="InterPro" id="IPR028978">
    <property type="entry name" value="Chorismate_lyase_/UTRA_dom_sf"/>
</dbReference>
<protein>
    <submittedName>
        <fullName evidence="5">Transcriptional regulator</fullName>
    </submittedName>
</protein>
<accession>Q2SHL9</accession>
<dbReference type="NCBIfam" id="TIGR03337">
    <property type="entry name" value="phnR"/>
    <property type="match status" value="1"/>
</dbReference>
<dbReference type="RefSeq" id="WP_011396924.1">
    <property type="nucleotide sequence ID" value="NC_007645.1"/>
</dbReference>
<dbReference type="SMART" id="SM00345">
    <property type="entry name" value="HTH_GNTR"/>
    <property type="match status" value="1"/>
</dbReference>
<proteinExistence type="predicted"/>
<dbReference type="SUPFAM" id="SSF46785">
    <property type="entry name" value="Winged helix' DNA-binding domain"/>
    <property type="match status" value="1"/>
</dbReference>
<dbReference type="InterPro" id="IPR050679">
    <property type="entry name" value="Bact_HTH_transcr_reg"/>
</dbReference>
<dbReference type="SUPFAM" id="SSF64288">
    <property type="entry name" value="Chorismate lyase-like"/>
    <property type="match status" value="1"/>
</dbReference>
<dbReference type="InterPro" id="IPR017722">
    <property type="entry name" value="Tscrpt_reg_PhnR"/>
</dbReference>
<dbReference type="SMART" id="SM00866">
    <property type="entry name" value="UTRA"/>
    <property type="match status" value="1"/>
</dbReference>
<dbReference type="InterPro" id="IPR036388">
    <property type="entry name" value="WH-like_DNA-bd_sf"/>
</dbReference>
<dbReference type="EMBL" id="CP000155">
    <property type="protein sequence ID" value="ABC29855.1"/>
    <property type="molecule type" value="Genomic_DNA"/>
</dbReference>
<evidence type="ECO:0000313" key="6">
    <source>
        <dbReference type="Proteomes" id="UP000000238"/>
    </source>
</evidence>
<dbReference type="GO" id="GO:0003677">
    <property type="term" value="F:DNA binding"/>
    <property type="evidence" value="ECO:0007669"/>
    <property type="project" value="UniProtKB-KW"/>
</dbReference>
<dbReference type="GO" id="GO:0003700">
    <property type="term" value="F:DNA-binding transcription factor activity"/>
    <property type="evidence" value="ECO:0007669"/>
    <property type="project" value="InterPro"/>
</dbReference>
<dbReference type="InterPro" id="IPR011663">
    <property type="entry name" value="UTRA"/>
</dbReference>
<dbReference type="Gene3D" id="3.40.1410.10">
    <property type="entry name" value="Chorismate lyase-like"/>
    <property type="match status" value="1"/>
</dbReference>
<evidence type="ECO:0000256" key="3">
    <source>
        <dbReference type="ARBA" id="ARBA00023163"/>
    </source>
</evidence>
<evidence type="ECO:0000256" key="1">
    <source>
        <dbReference type="ARBA" id="ARBA00023015"/>
    </source>
</evidence>
<dbReference type="Gene3D" id="1.10.10.10">
    <property type="entry name" value="Winged helix-like DNA-binding domain superfamily/Winged helix DNA-binding domain"/>
    <property type="match status" value="1"/>
</dbReference>
<dbReference type="PANTHER" id="PTHR44846:SF1">
    <property type="entry name" value="MANNOSYL-D-GLYCERATE TRANSPORT_METABOLISM SYSTEM REPRESSOR MNGR-RELATED"/>
    <property type="match status" value="1"/>
</dbReference>
<dbReference type="Pfam" id="PF00392">
    <property type="entry name" value="GntR"/>
    <property type="match status" value="1"/>
</dbReference>
<evidence type="ECO:0000313" key="5">
    <source>
        <dbReference type="EMBL" id="ABC29855.1"/>
    </source>
</evidence>
<keyword evidence="3" id="KW-0804">Transcription</keyword>
<evidence type="ECO:0000259" key="4">
    <source>
        <dbReference type="PROSITE" id="PS50949"/>
    </source>
</evidence>
<dbReference type="InterPro" id="IPR000524">
    <property type="entry name" value="Tscrpt_reg_HTH_GntR"/>
</dbReference>
<feature type="domain" description="HTH gntR-type" evidence="4">
    <location>
        <begin position="6"/>
        <end position="74"/>
    </location>
</feature>
<dbReference type="CDD" id="cd07377">
    <property type="entry name" value="WHTH_GntR"/>
    <property type="match status" value="1"/>
</dbReference>
<sequence length="239" mass="27445">MEKQIDNHYRYLQQHFSYLIRQQALLPGEKLPSERDIGERFNLTRMTVRQGLQTLEAEGLIYRQNRRGWFVSPPAVVYNPARRQSFIEYVSSQGFEPSTDLIGVTVNPADARMAELMKVDKGARLLFLQRRRSIDGRPVLIEHIYINTALLPGIEKEDMSQSLTHLLRNKYGQAYHSMNLIFKSTALLEDAARELGAAAGLPGLHIERTNYDAAGRVLELDYEYWRHDAVTIQIDVNDA</sequence>
<dbReference type="Proteomes" id="UP000000238">
    <property type="component" value="Chromosome"/>
</dbReference>
<evidence type="ECO:0000256" key="2">
    <source>
        <dbReference type="ARBA" id="ARBA00023125"/>
    </source>
</evidence>
<dbReference type="GO" id="GO:0045892">
    <property type="term" value="P:negative regulation of DNA-templated transcription"/>
    <property type="evidence" value="ECO:0007669"/>
    <property type="project" value="TreeGrafter"/>
</dbReference>
<dbReference type="OrthoDB" id="9784545at2"/>
<keyword evidence="1" id="KW-0805">Transcription regulation</keyword>
<dbReference type="PANTHER" id="PTHR44846">
    <property type="entry name" value="MANNOSYL-D-GLYCERATE TRANSPORT/METABOLISM SYSTEM REPRESSOR MNGR-RELATED"/>
    <property type="match status" value="1"/>
</dbReference>
<dbReference type="Pfam" id="PF07702">
    <property type="entry name" value="UTRA"/>
    <property type="match status" value="1"/>
</dbReference>
<gene>
    <name evidence="5" type="ordered locus">HCH_03089</name>
</gene>
<dbReference type="AlphaFoldDB" id="Q2SHL9"/>
<dbReference type="PROSITE" id="PS50949">
    <property type="entry name" value="HTH_GNTR"/>
    <property type="match status" value="1"/>
</dbReference>
<keyword evidence="2" id="KW-0238">DNA-binding</keyword>
<dbReference type="HOGENOM" id="CLU_063236_2_2_6"/>
<dbReference type="STRING" id="349521.HCH_03089"/>
<name>Q2SHL9_HAHCH</name>
<organism evidence="5 6">
    <name type="scientific">Hahella chejuensis (strain KCTC 2396)</name>
    <dbReference type="NCBI Taxonomy" id="349521"/>
    <lineage>
        <taxon>Bacteria</taxon>
        <taxon>Pseudomonadati</taxon>
        <taxon>Pseudomonadota</taxon>
        <taxon>Gammaproteobacteria</taxon>
        <taxon>Oceanospirillales</taxon>
        <taxon>Hahellaceae</taxon>
        <taxon>Hahella</taxon>
    </lineage>
</organism>
<reference evidence="5 6" key="1">
    <citation type="journal article" date="2005" name="Nucleic Acids Res.">
        <title>Genomic blueprint of Hahella chejuensis, a marine microbe producing an algicidal agent.</title>
        <authorList>
            <person name="Jeong H."/>
            <person name="Yim J.H."/>
            <person name="Lee C."/>
            <person name="Choi S.-H."/>
            <person name="Park Y.K."/>
            <person name="Yoon S.H."/>
            <person name="Hur C.-G."/>
            <person name="Kang H.-Y."/>
            <person name="Kim D."/>
            <person name="Lee H.H."/>
            <person name="Park K.H."/>
            <person name="Park S.-H."/>
            <person name="Park H.-S."/>
            <person name="Lee H.K."/>
            <person name="Oh T.K."/>
            <person name="Kim J.F."/>
        </authorList>
    </citation>
    <scope>NUCLEOTIDE SEQUENCE [LARGE SCALE GENOMIC DNA]</scope>
    <source>
        <strain evidence="5 6">KCTC 2396</strain>
    </source>
</reference>
<dbReference type="InterPro" id="IPR036390">
    <property type="entry name" value="WH_DNA-bd_sf"/>
</dbReference>